<dbReference type="Proteomes" id="UP000651977">
    <property type="component" value="Unassembled WGS sequence"/>
</dbReference>
<reference evidence="2" key="1">
    <citation type="journal article" date="2019" name="Int. J. Syst. Evol. Microbiol.">
        <title>The Global Catalogue of Microorganisms (GCM) 10K type strain sequencing project: providing services to taxonomists for standard genome sequencing and annotation.</title>
        <authorList>
            <consortium name="The Broad Institute Genomics Platform"/>
            <consortium name="The Broad Institute Genome Sequencing Center for Infectious Disease"/>
            <person name="Wu L."/>
            <person name="Ma J."/>
        </authorList>
    </citation>
    <scope>NUCLEOTIDE SEQUENCE [LARGE SCALE GENOMIC DNA]</scope>
    <source>
        <strain evidence="2">CGMCC 1.10131</strain>
    </source>
</reference>
<name>A0ABQ1HYX1_9ALTE</name>
<comment type="caution">
    <text evidence="1">The sequence shown here is derived from an EMBL/GenBank/DDBJ whole genome shotgun (WGS) entry which is preliminary data.</text>
</comment>
<accession>A0ABQ1HYX1</accession>
<evidence type="ECO:0000313" key="2">
    <source>
        <dbReference type="Proteomes" id="UP000651977"/>
    </source>
</evidence>
<proteinExistence type="predicted"/>
<dbReference type="RefSeq" id="WP_055732906.1">
    <property type="nucleotide sequence ID" value="NZ_BMDY01000003.1"/>
</dbReference>
<protein>
    <recommendedName>
        <fullName evidence="3">DUF3168 domain-containing protein</fullName>
    </recommendedName>
</protein>
<evidence type="ECO:0000313" key="1">
    <source>
        <dbReference type="EMBL" id="GGA95773.1"/>
    </source>
</evidence>
<dbReference type="Pfam" id="PF23840">
    <property type="entry name" value="Phage_tail_terminator"/>
    <property type="match status" value="1"/>
</dbReference>
<sequence>MDYLATERTIVEALEQLSQLRQVYVTSNMEDLIERTQTSPCAHVLYGGDSIPEGAQGGKVTKVKQTWLVVLCMRLGKDSSQTGELLDAILKKLMGKKANGCSPLLRINPPLRPSFSKSFGYYPVAFTTTFTHKGDTQ</sequence>
<evidence type="ECO:0008006" key="3">
    <source>
        <dbReference type="Google" id="ProtNLM"/>
    </source>
</evidence>
<dbReference type="EMBL" id="BMDY01000003">
    <property type="protein sequence ID" value="GGA95773.1"/>
    <property type="molecule type" value="Genomic_DNA"/>
</dbReference>
<keyword evidence="2" id="KW-1185">Reference proteome</keyword>
<gene>
    <name evidence="1" type="ORF">GCM10007414_05750</name>
</gene>
<dbReference type="InterPro" id="IPR056912">
    <property type="entry name" value="Phage_JBD30_tail_term-like"/>
</dbReference>
<organism evidence="1 2">
    <name type="scientific">Agarivorans gilvus</name>
    <dbReference type="NCBI Taxonomy" id="680279"/>
    <lineage>
        <taxon>Bacteria</taxon>
        <taxon>Pseudomonadati</taxon>
        <taxon>Pseudomonadota</taxon>
        <taxon>Gammaproteobacteria</taxon>
        <taxon>Alteromonadales</taxon>
        <taxon>Alteromonadaceae</taxon>
        <taxon>Agarivorans</taxon>
    </lineage>
</organism>